<keyword evidence="3" id="KW-0813">Transport</keyword>
<keyword evidence="6" id="KW-0547">Nucleotide-binding</keyword>
<sequence>MIRISDVSHQINKQPILSNVTLNLPKGGITALIGPNGAGKSTLLSLMARLTPLQTGTISFDGADVTSTPTQELAKQLSILRQENVLSSRLTVEDLVTFGRYPHHKGRPSTADHAHIKKAIDAMALADLRGRFLDELSGGQRQRALVAMVLAQDTDYVLLDEPLNNLDMKHARRMMMQLKQAAQDTGKSFVIVIHDINFAAVYADHIVALKDGKVLVTGTPADIVTPKTLHDIFDLDIVVETIAGLPFAIHQIDPAPSSPLTRKSA</sequence>
<dbReference type="GO" id="GO:0005886">
    <property type="term" value="C:plasma membrane"/>
    <property type="evidence" value="ECO:0007669"/>
    <property type="project" value="UniProtKB-SubCell"/>
</dbReference>
<dbReference type="InterPro" id="IPR003439">
    <property type="entry name" value="ABC_transporter-like_ATP-bd"/>
</dbReference>
<evidence type="ECO:0000256" key="10">
    <source>
        <dbReference type="ARBA" id="ARBA00023136"/>
    </source>
</evidence>
<dbReference type="SMART" id="SM00382">
    <property type="entry name" value="AAA"/>
    <property type="match status" value="1"/>
</dbReference>
<evidence type="ECO:0000256" key="8">
    <source>
        <dbReference type="ARBA" id="ARBA00023004"/>
    </source>
</evidence>
<keyword evidence="13" id="KW-1185">Reference proteome</keyword>
<dbReference type="OrthoDB" id="9805601at2"/>
<evidence type="ECO:0000259" key="11">
    <source>
        <dbReference type="PROSITE" id="PS50893"/>
    </source>
</evidence>
<name>A0A1Y5S5J4_9RHOB</name>
<evidence type="ECO:0000256" key="6">
    <source>
        <dbReference type="ARBA" id="ARBA00022741"/>
    </source>
</evidence>
<dbReference type="CDD" id="cd03214">
    <property type="entry name" value="ABC_Iron-Siderophores_B12_Hemin"/>
    <property type="match status" value="1"/>
</dbReference>
<evidence type="ECO:0000256" key="9">
    <source>
        <dbReference type="ARBA" id="ARBA00023065"/>
    </source>
</evidence>
<dbReference type="Pfam" id="PF00005">
    <property type="entry name" value="ABC_tran"/>
    <property type="match status" value="1"/>
</dbReference>
<evidence type="ECO:0000313" key="13">
    <source>
        <dbReference type="Proteomes" id="UP000193307"/>
    </source>
</evidence>
<dbReference type="Proteomes" id="UP000193307">
    <property type="component" value="Unassembled WGS sequence"/>
</dbReference>
<dbReference type="PROSITE" id="PS00211">
    <property type="entry name" value="ABC_TRANSPORTER_1"/>
    <property type="match status" value="1"/>
</dbReference>
<evidence type="ECO:0000313" key="12">
    <source>
        <dbReference type="EMBL" id="SLN32967.1"/>
    </source>
</evidence>
<dbReference type="FunFam" id="3.40.50.300:FF:000134">
    <property type="entry name" value="Iron-enterobactin ABC transporter ATP-binding protein"/>
    <property type="match status" value="1"/>
</dbReference>
<keyword evidence="7 12" id="KW-0067">ATP-binding</keyword>
<accession>A0A1Y5S5J4</accession>
<evidence type="ECO:0000256" key="4">
    <source>
        <dbReference type="ARBA" id="ARBA00022475"/>
    </source>
</evidence>
<dbReference type="InterPro" id="IPR027417">
    <property type="entry name" value="P-loop_NTPase"/>
</dbReference>
<comment type="similarity">
    <text evidence="2">Belongs to the ABC transporter superfamily.</text>
</comment>
<evidence type="ECO:0000256" key="3">
    <source>
        <dbReference type="ARBA" id="ARBA00022448"/>
    </source>
</evidence>
<dbReference type="GO" id="GO:0016887">
    <property type="term" value="F:ATP hydrolysis activity"/>
    <property type="evidence" value="ECO:0007669"/>
    <property type="project" value="InterPro"/>
</dbReference>
<dbReference type="PANTHER" id="PTHR42771:SF3">
    <property type="entry name" value="PETROBACTIN IMPORT ATP-BINDING PROTEIN YCLP"/>
    <property type="match status" value="1"/>
</dbReference>
<dbReference type="SUPFAM" id="SSF52540">
    <property type="entry name" value="P-loop containing nucleoside triphosphate hydrolases"/>
    <property type="match status" value="1"/>
</dbReference>
<dbReference type="InterPro" id="IPR017871">
    <property type="entry name" value="ABC_transporter-like_CS"/>
</dbReference>
<feature type="domain" description="ABC transporter" evidence="11">
    <location>
        <begin position="2"/>
        <end position="236"/>
    </location>
</feature>
<keyword evidence="4" id="KW-1003">Cell membrane</keyword>
<protein>
    <submittedName>
        <fullName evidence="12">Putative siderophore transport system ATP-binding protein YusV</fullName>
    </submittedName>
</protein>
<keyword evidence="8" id="KW-0408">Iron</keyword>
<keyword evidence="9" id="KW-0406">Ion transport</keyword>
<dbReference type="PANTHER" id="PTHR42771">
    <property type="entry name" value="IRON(3+)-HYDROXAMATE IMPORT ATP-BINDING PROTEIN FHUC"/>
    <property type="match status" value="1"/>
</dbReference>
<evidence type="ECO:0000256" key="2">
    <source>
        <dbReference type="ARBA" id="ARBA00005417"/>
    </source>
</evidence>
<dbReference type="Gene3D" id="3.40.50.300">
    <property type="entry name" value="P-loop containing nucleotide triphosphate hydrolases"/>
    <property type="match status" value="1"/>
</dbReference>
<dbReference type="InterPro" id="IPR051535">
    <property type="entry name" value="Siderophore_ABC-ATPase"/>
</dbReference>
<dbReference type="PROSITE" id="PS50893">
    <property type="entry name" value="ABC_TRANSPORTER_2"/>
    <property type="match status" value="1"/>
</dbReference>
<keyword evidence="5" id="KW-0410">Iron transport</keyword>
<evidence type="ECO:0000256" key="1">
    <source>
        <dbReference type="ARBA" id="ARBA00004202"/>
    </source>
</evidence>
<proteinExistence type="inferred from homology"/>
<dbReference type="RefSeq" id="WP_085848236.1">
    <property type="nucleotide sequence ID" value="NZ_FNZV01000006.1"/>
</dbReference>
<reference evidence="12 13" key="1">
    <citation type="submission" date="2017-03" db="EMBL/GenBank/DDBJ databases">
        <authorList>
            <person name="Afonso C.L."/>
            <person name="Miller P.J."/>
            <person name="Scott M.A."/>
            <person name="Spackman E."/>
            <person name="Goraichik I."/>
            <person name="Dimitrov K.M."/>
            <person name="Suarez D.L."/>
            <person name="Swayne D.E."/>
        </authorList>
    </citation>
    <scope>NUCLEOTIDE SEQUENCE [LARGE SCALE GENOMIC DNA]</scope>
    <source>
        <strain evidence="12 13">CECT 7971</strain>
    </source>
</reference>
<evidence type="ECO:0000256" key="5">
    <source>
        <dbReference type="ARBA" id="ARBA00022496"/>
    </source>
</evidence>
<dbReference type="GO" id="GO:0005524">
    <property type="term" value="F:ATP binding"/>
    <property type="evidence" value="ECO:0007669"/>
    <property type="project" value="UniProtKB-KW"/>
</dbReference>
<organism evidence="12 13">
    <name type="scientific">Pacificibacter marinus</name>
    <dbReference type="NCBI Taxonomy" id="658057"/>
    <lineage>
        <taxon>Bacteria</taxon>
        <taxon>Pseudomonadati</taxon>
        <taxon>Pseudomonadota</taxon>
        <taxon>Alphaproteobacteria</taxon>
        <taxon>Rhodobacterales</taxon>
        <taxon>Roseobacteraceae</taxon>
        <taxon>Pacificibacter</taxon>
    </lineage>
</organism>
<dbReference type="STRING" id="658057.SAMN04488032_106198"/>
<dbReference type="AlphaFoldDB" id="A0A1Y5S5J4"/>
<dbReference type="InterPro" id="IPR003593">
    <property type="entry name" value="AAA+_ATPase"/>
</dbReference>
<keyword evidence="10" id="KW-0472">Membrane</keyword>
<dbReference type="EMBL" id="FWFW01000003">
    <property type="protein sequence ID" value="SLN32967.1"/>
    <property type="molecule type" value="Genomic_DNA"/>
</dbReference>
<dbReference type="GO" id="GO:0006826">
    <property type="term" value="P:iron ion transport"/>
    <property type="evidence" value="ECO:0007669"/>
    <property type="project" value="UniProtKB-KW"/>
</dbReference>
<comment type="subcellular location">
    <subcellularLocation>
        <location evidence="1">Cell membrane</location>
        <topology evidence="1">Peripheral membrane protein</topology>
    </subcellularLocation>
</comment>
<evidence type="ECO:0000256" key="7">
    <source>
        <dbReference type="ARBA" id="ARBA00022840"/>
    </source>
</evidence>
<gene>
    <name evidence="12" type="primary">yusV_1</name>
    <name evidence="12" type="ORF">PAM7971_01356</name>
</gene>